<dbReference type="PANTHER" id="PTHR45902:SF1">
    <property type="entry name" value="LATROPHILIN RECEPTOR-LIKE PROTEIN A"/>
    <property type="match status" value="1"/>
</dbReference>
<dbReference type="Proteomes" id="UP000807504">
    <property type="component" value="Unassembled WGS sequence"/>
</dbReference>
<evidence type="ECO:0000313" key="2">
    <source>
        <dbReference type="EMBL" id="KAF8777579.1"/>
    </source>
</evidence>
<dbReference type="EMBL" id="JABXBU010002072">
    <property type="protein sequence ID" value="KAF8777579.1"/>
    <property type="molecule type" value="Genomic_DNA"/>
</dbReference>
<sequence length="351" mass="40009">MYFLISAKNISLIWIITASVLCNGMETFANNFGDIIYSELGDMGADCEPVDNCKRSRQNDELATYNCNCDNNCSEFDTCCLDSEYRGTGIPRAINSDIKCLPLYRSEIGVFMIDKCQNGEDLDIESLCRSNGEDTDDPFLTIPATSLATKITYKNYFCLLCNENIDRDQVVLWNLHLKSLSKAVDSSTLPRLRFDNFTRSWMVDDNGTSEATTLTIETEKSVIPFVKICKSGEKGLISNCSKEWTDDSIMQKCAAYMAVVGFYGDEGWKWYRNPHCALCNYEDVKRRFCRQPILDTRWTFIQDNFFVGLFVMKDDETSCGLKMIYDKSAKKCRCNSRESIMQNGKCVSKIE</sequence>
<gene>
    <name evidence="2" type="ORF">HNY73_014423</name>
</gene>
<proteinExistence type="predicted"/>
<comment type="caution">
    <text evidence="2">The sequence shown here is derived from an EMBL/GenBank/DDBJ whole genome shotgun (WGS) entry which is preliminary data.</text>
</comment>
<evidence type="ECO:0000313" key="3">
    <source>
        <dbReference type="Proteomes" id="UP000807504"/>
    </source>
</evidence>
<name>A0A8T0EU78_ARGBR</name>
<dbReference type="PANTHER" id="PTHR45902">
    <property type="entry name" value="LATROPHILIN RECEPTOR-LIKE PROTEIN A"/>
    <property type="match status" value="1"/>
</dbReference>
<keyword evidence="3" id="KW-1185">Reference proteome</keyword>
<accession>A0A8T0EU78</accession>
<reference evidence="2" key="2">
    <citation type="submission" date="2020-06" db="EMBL/GenBank/DDBJ databases">
        <authorList>
            <person name="Sheffer M."/>
        </authorList>
    </citation>
    <scope>NUCLEOTIDE SEQUENCE</scope>
</reference>
<keyword evidence="1" id="KW-0732">Signal</keyword>
<dbReference type="AlphaFoldDB" id="A0A8T0EU78"/>
<protein>
    <recommendedName>
        <fullName evidence="4">SMB domain-containing protein</fullName>
    </recommendedName>
</protein>
<reference evidence="2" key="1">
    <citation type="journal article" date="2020" name="bioRxiv">
        <title>Chromosome-level reference genome of the European wasp spider Argiope bruennichi: a resource for studies on range expansion and evolutionary adaptation.</title>
        <authorList>
            <person name="Sheffer M.M."/>
            <person name="Hoppe A."/>
            <person name="Krehenwinkel H."/>
            <person name="Uhl G."/>
            <person name="Kuss A.W."/>
            <person name="Jensen L."/>
            <person name="Jensen C."/>
            <person name="Gillespie R.G."/>
            <person name="Hoff K.J."/>
            <person name="Prost S."/>
        </authorList>
    </citation>
    <scope>NUCLEOTIDE SEQUENCE</scope>
</reference>
<evidence type="ECO:0000256" key="1">
    <source>
        <dbReference type="SAM" id="SignalP"/>
    </source>
</evidence>
<organism evidence="2 3">
    <name type="scientific">Argiope bruennichi</name>
    <name type="common">Wasp spider</name>
    <name type="synonym">Aranea bruennichi</name>
    <dbReference type="NCBI Taxonomy" id="94029"/>
    <lineage>
        <taxon>Eukaryota</taxon>
        <taxon>Metazoa</taxon>
        <taxon>Ecdysozoa</taxon>
        <taxon>Arthropoda</taxon>
        <taxon>Chelicerata</taxon>
        <taxon>Arachnida</taxon>
        <taxon>Araneae</taxon>
        <taxon>Araneomorphae</taxon>
        <taxon>Entelegynae</taxon>
        <taxon>Araneoidea</taxon>
        <taxon>Araneidae</taxon>
        <taxon>Argiope</taxon>
    </lineage>
</organism>
<feature type="signal peptide" evidence="1">
    <location>
        <begin position="1"/>
        <end position="22"/>
    </location>
</feature>
<evidence type="ECO:0008006" key="4">
    <source>
        <dbReference type="Google" id="ProtNLM"/>
    </source>
</evidence>
<feature type="chain" id="PRO_5035785941" description="SMB domain-containing protein" evidence="1">
    <location>
        <begin position="23"/>
        <end position="351"/>
    </location>
</feature>
<dbReference type="InterPro" id="IPR053231">
    <property type="entry name" value="GPCR_LN-TM7"/>
</dbReference>